<evidence type="ECO:0000313" key="3">
    <source>
        <dbReference type="EMBL" id="VVD88932.1"/>
    </source>
</evidence>
<evidence type="ECO:0000313" key="4">
    <source>
        <dbReference type="Proteomes" id="UP000333828"/>
    </source>
</evidence>
<feature type="chain" id="PRO_5022726500" description="Outer membrane protein beta-barrel domain-containing protein" evidence="2">
    <location>
        <begin position="29"/>
        <end position="333"/>
    </location>
</feature>
<dbReference type="InterPro" id="IPR011250">
    <property type="entry name" value="OMP/PagP_B-barrel"/>
</dbReference>
<dbReference type="Proteomes" id="UP000333828">
    <property type="component" value="Unassembled WGS sequence"/>
</dbReference>
<comment type="subcellular location">
    <subcellularLocation>
        <location evidence="1">Cell outer membrane</location>
    </subcellularLocation>
</comment>
<feature type="signal peptide" evidence="2">
    <location>
        <begin position="1"/>
        <end position="28"/>
    </location>
</feature>
<name>A0A5E4TNU1_9BURK</name>
<evidence type="ECO:0000256" key="1">
    <source>
        <dbReference type="ARBA" id="ARBA00004442"/>
    </source>
</evidence>
<keyword evidence="2" id="KW-0732">Signal</keyword>
<organism evidence="3 4">
    <name type="scientific">Pandoraea iniqua</name>
    <dbReference type="NCBI Taxonomy" id="2508288"/>
    <lineage>
        <taxon>Bacteria</taxon>
        <taxon>Pseudomonadati</taxon>
        <taxon>Pseudomonadota</taxon>
        <taxon>Betaproteobacteria</taxon>
        <taxon>Burkholderiales</taxon>
        <taxon>Burkholderiaceae</taxon>
        <taxon>Pandoraea</taxon>
    </lineage>
</organism>
<dbReference type="PROSITE" id="PS00695">
    <property type="entry name" value="ENT_VIR_OMP_2"/>
    <property type="match status" value="1"/>
</dbReference>
<reference evidence="3 4" key="1">
    <citation type="submission" date="2019-08" db="EMBL/GenBank/DDBJ databases">
        <authorList>
            <person name="Peeters C."/>
        </authorList>
    </citation>
    <scope>NUCLEOTIDE SEQUENCE [LARGE SCALE GENOMIC DNA]</scope>
    <source>
        <strain evidence="3 4">LMG 31115</strain>
    </source>
</reference>
<dbReference type="SUPFAM" id="SSF56925">
    <property type="entry name" value="OMPA-like"/>
    <property type="match status" value="2"/>
</dbReference>
<gene>
    <name evidence="3" type="ORF">PIN31115_01492</name>
</gene>
<dbReference type="GO" id="GO:0044384">
    <property type="term" value="C:host outer membrane"/>
    <property type="evidence" value="ECO:0007669"/>
    <property type="project" value="InterPro"/>
</dbReference>
<dbReference type="RefSeq" id="WP_150683548.1">
    <property type="nucleotide sequence ID" value="NZ_CABPSI010000002.1"/>
</dbReference>
<protein>
    <recommendedName>
        <fullName evidence="5">Outer membrane protein beta-barrel domain-containing protein</fullName>
    </recommendedName>
</protein>
<accession>A0A5E4TNU1</accession>
<dbReference type="InterPro" id="IPR000758">
    <property type="entry name" value="Enterovir_OMP"/>
</dbReference>
<dbReference type="EMBL" id="CABPSI010000002">
    <property type="protein sequence ID" value="VVD88932.1"/>
    <property type="molecule type" value="Genomic_DNA"/>
</dbReference>
<keyword evidence="4" id="KW-1185">Reference proteome</keyword>
<evidence type="ECO:0000256" key="2">
    <source>
        <dbReference type="SAM" id="SignalP"/>
    </source>
</evidence>
<proteinExistence type="predicted"/>
<dbReference type="GO" id="GO:0009279">
    <property type="term" value="C:cell outer membrane"/>
    <property type="evidence" value="ECO:0007669"/>
    <property type="project" value="UniProtKB-SubCell"/>
</dbReference>
<evidence type="ECO:0008006" key="5">
    <source>
        <dbReference type="Google" id="ProtNLM"/>
    </source>
</evidence>
<dbReference type="AlphaFoldDB" id="A0A5E4TNU1"/>
<sequence>MKNNPWWVRTALAGVVCGASAFAHVAQAQEATVYAGAMNARNDDNAHTYSWGMDYRQGLGEHFAASFTWMNEGHVPDHHRDGFALQVWARQAFFDRRFDVAVGVGPYRYYDTVAGNRGKRYEDDHGWGAMFSATATYYFASRWYVQARANYVQSPSSINTVQYLLGVGYQLDKPSTPGPVIGNMDSPVPTGDVLSVMAGLSIVNSLDSQNAAAEGIEYRHGFGKWFDGTVSLINEGHSDIGNRQGIAAQAWVKNDFFSDRFSLGLGFGPYVTWNKYKQNRAAGGAQNVVAGLLTMSMAYRFADHWVGRLSWNRVVTGYDRDSDIFLAGVGYKF</sequence>